<dbReference type="SUPFAM" id="SSF102546">
    <property type="entry name" value="RbsD-like"/>
    <property type="match status" value="1"/>
</dbReference>
<evidence type="ECO:0000313" key="5">
    <source>
        <dbReference type="Proteomes" id="UP000188145"/>
    </source>
</evidence>
<gene>
    <name evidence="4" type="ORF">BW730_12165</name>
</gene>
<evidence type="ECO:0000313" key="4">
    <source>
        <dbReference type="EMBL" id="AQP48138.1"/>
    </source>
</evidence>
<dbReference type="OrthoDB" id="9805009at2"/>
<dbReference type="RefSeq" id="WP_077686467.1">
    <property type="nucleotide sequence ID" value="NZ_CP019606.1"/>
</dbReference>
<dbReference type="GO" id="GO:0006004">
    <property type="term" value="P:fucose metabolic process"/>
    <property type="evidence" value="ECO:0007669"/>
    <property type="project" value="TreeGrafter"/>
</dbReference>
<dbReference type="InterPro" id="IPR050443">
    <property type="entry name" value="RbsD/FucU_mutarotase"/>
</dbReference>
<evidence type="ECO:0000256" key="3">
    <source>
        <dbReference type="ARBA" id="ARBA00036324"/>
    </source>
</evidence>
<keyword evidence="5" id="KW-1185">Reference proteome</keyword>
<dbReference type="KEGG" id="tes:BW730_12165"/>
<dbReference type="InterPro" id="IPR023750">
    <property type="entry name" value="RbsD-like_sf"/>
</dbReference>
<dbReference type="InterPro" id="IPR007721">
    <property type="entry name" value="RbsD_FucU"/>
</dbReference>
<dbReference type="Gene3D" id="3.40.1650.10">
    <property type="entry name" value="RbsD-like domain"/>
    <property type="match status" value="1"/>
</dbReference>
<keyword evidence="2" id="KW-0413">Isomerase</keyword>
<dbReference type="Proteomes" id="UP000188145">
    <property type="component" value="Chromosome"/>
</dbReference>
<dbReference type="STRING" id="1332264.BW730_12165"/>
<comment type="catalytic activity">
    <reaction evidence="3">
        <text>alpha-L-fucose = beta-L-fucose</text>
        <dbReference type="Rhea" id="RHEA:25580"/>
        <dbReference type="ChEBI" id="CHEBI:42548"/>
        <dbReference type="ChEBI" id="CHEBI:42589"/>
        <dbReference type="EC" id="5.1.3.29"/>
    </reaction>
</comment>
<sequence>MLYGPMLHPELLGALGRAGHGGKILIADGNYPSVSGTNPTAEKIYLNLAPGLLTVSQVLDVVKQTIPIEQVAIMVPASDAKGVERPDSIPAHDEYRETMAGTPFVEIQRFDFYDVAKSSDVSVVIQSADQRLYSNVLLTVGVRTAGE</sequence>
<dbReference type="EMBL" id="CP019606">
    <property type="protein sequence ID" value="AQP48138.1"/>
    <property type="molecule type" value="Genomic_DNA"/>
</dbReference>
<organism evidence="4 5">
    <name type="scientific">Tessaracoccus aquimaris</name>
    <dbReference type="NCBI Taxonomy" id="1332264"/>
    <lineage>
        <taxon>Bacteria</taxon>
        <taxon>Bacillati</taxon>
        <taxon>Actinomycetota</taxon>
        <taxon>Actinomycetes</taxon>
        <taxon>Propionibacteriales</taxon>
        <taxon>Propionibacteriaceae</taxon>
        <taxon>Tessaracoccus</taxon>
    </lineage>
</organism>
<dbReference type="GO" id="GO:0036373">
    <property type="term" value="F:L-fucose mutarotase activity"/>
    <property type="evidence" value="ECO:0007669"/>
    <property type="project" value="UniProtKB-EC"/>
</dbReference>
<dbReference type="Pfam" id="PF05025">
    <property type="entry name" value="RbsD_FucU"/>
    <property type="match status" value="1"/>
</dbReference>
<accession>A0A1Q2CPT2</accession>
<dbReference type="GO" id="GO:0062193">
    <property type="term" value="F:D-ribose pyranase activity"/>
    <property type="evidence" value="ECO:0007669"/>
    <property type="project" value="UniProtKB-EC"/>
</dbReference>
<protein>
    <submittedName>
        <fullName evidence="4">RbsD or FucU transport</fullName>
    </submittedName>
</protein>
<proteinExistence type="predicted"/>
<evidence type="ECO:0000256" key="2">
    <source>
        <dbReference type="ARBA" id="ARBA00023235"/>
    </source>
</evidence>
<dbReference type="AlphaFoldDB" id="A0A1Q2CPT2"/>
<dbReference type="PANTHER" id="PTHR31690:SF4">
    <property type="entry name" value="FUCOSE MUTAROTASE"/>
    <property type="match status" value="1"/>
</dbReference>
<evidence type="ECO:0000256" key="1">
    <source>
        <dbReference type="ARBA" id="ARBA00000223"/>
    </source>
</evidence>
<dbReference type="GO" id="GO:0042806">
    <property type="term" value="F:fucose binding"/>
    <property type="evidence" value="ECO:0007669"/>
    <property type="project" value="TreeGrafter"/>
</dbReference>
<reference evidence="5" key="1">
    <citation type="submission" date="2017-02" db="EMBL/GenBank/DDBJ databases">
        <title>Tessaracoccus aquaemaris sp. nov., isolated from the intestine of a Korean rockfish, Sebastes schlegelii, in a marine aquaculture pond.</title>
        <authorList>
            <person name="Tak E.J."/>
            <person name="Bae J.-W."/>
        </authorList>
    </citation>
    <scope>NUCLEOTIDE SEQUENCE [LARGE SCALE GENOMIC DNA]</scope>
    <source>
        <strain evidence="5">NSG39</strain>
    </source>
</reference>
<name>A0A1Q2CPT2_9ACTN</name>
<dbReference type="PANTHER" id="PTHR31690">
    <property type="entry name" value="FUCOSE MUTAROTASE"/>
    <property type="match status" value="1"/>
</dbReference>
<comment type="catalytic activity">
    <reaction evidence="1">
        <text>beta-D-ribopyranose = beta-D-ribofuranose</text>
        <dbReference type="Rhea" id="RHEA:25432"/>
        <dbReference type="ChEBI" id="CHEBI:27476"/>
        <dbReference type="ChEBI" id="CHEBI:47002"/>
        <dbReference type="EC" id="5.4.99.62"/>
    </reaction>
</comment>